<evidence type="ECO:0000313" key="2">
    <source>
        <dbReference type="EMBL" id="NUW33737.1"/>
    </source>
</evidence>
<sequence length="128" mass="13505">MTDVIPAEPMPGAVRTARGAMILQSGFGLFFFAMMAAAGAPMLLVALLPLLLLVVVALGGLAFRCSSRRKWVRWCAVAVEAVTVGGNIAGPVLDGEFGWRTLINLGVVLPLAVVIALLTPSAARWFDR</sequence>
<organism evidence="2 3">
    <name type="scientific">Nonomuraea montanisoli</name>
    <dbReference type="NCBI Taxonomy" id="2741721"/>
    <lineage>
        <taxon>Bacteria</taxon>
        <taxon>Bacillati</taxon>
        <taxon>Actinomycetota</taxon>
        <taxon>Actinomycetes</taxon>
        <taxon>Streptosporangiales</taxon>
        <taxon>Streptosporangiaceae</taxon>
        <taxon>Nonomuraea</taxon>
    </lineage>
</organism>
<keyword evidence="1" id="KW-0812">Transmembrane</keyword>
<dbReference type="AlphaFoldDB" id="A0A7Y6M3Y8"/>
<feature type="transmembrane region" description="Helical" evidence="1">
    <location>
        <begin position="102"/>
        <end position="123"/>
    </location>
</feature>
<comment type="caution">
    <text evidence="2">The sequence shown here is derived from an EMBL/GenBank/DDBJ whole genome shotgun (WGS) entry which is preliminary data.</text>
</comment>
<feature type="transmembrane region" description="Helical" evidence="1">
    <location>
        <begin position="71"/>
        <end position="90"/>
    </location>
</feature>
<reference evidence="2 3" key="1">
    <citation type="submission" date="2020-06" db="EMBL/GenBank/DDBJ databases">
        <title>Nonomuraea sp. SMC257, a novel actinomycete isolated from soil.</title>
        <authorList>
            <person name="Chanama M."/>
        </authorList>
    </citation>
    <scope>NUCLEOTIDE SEQUENCE [LARGE SCALE GENOMIC DNA]</scope>
    <source>
        <strain evidence="2 3">SMC257</strain>
    </source>
</reference>
<proteinExistence type="predicted"/>
<keyword evidence="1" id="KW-0472">Membrane</keyword>
<feature type="transmembrane region" description="Helical" evidence="1">
    <location>
        <begin position="20"/>
        <end position="38"/>
    </location>
</feature>
<accession>A0A7Y6M3Y8</accession>
<evidence type="ECO:0000313" key="3">
    <source>
        <dbReference type="Proteomes" id="UP000586042"/>
    </source>
</evidence>
<protein>
    <submittedName>
        <fullName evidence="2">Uncharacterized protein</fullName>
    </submittedName>
</protein>
<dbReference type="RefSeq" id="WP_175591161.1">
    <property type="nucleotide sequence ID" value="NZ_JABWGN010000007.1"/>
</dbReference>
<dbReference type="EMBL" id="JABWGN010000007">
    <property type="protein sequence ID" value="NUW33737.1"/>
    <property type="molecule type" value="Genomic_DNA"/>
</dbReference>
<gene>
    <name evidence="2" type="ORF">HTZ77_20190</name>
</gene>
<keyword evidence="3" id="KW-1185">Reference proteome</keyword>
<feature type="transmembrane region" description="Helical" evidence="1">
    <location>
        <begin position="44"/>
        <end position="64"/>
    </location>
</feature>
<dbReference type="Proteomes" id="UP000586042">
    <property type="component" value="Unassembled WGS sequence"/>
</dbReference>
<keyword evidence="1" id="KW-1133">Transmembrane helix</keyword>
<evidence type="ECO:0000256" key="1">
    <source>
        <dbReference type="SAM" id="Phobius"/>
    </source>
</evidence>
<name>A0A7Y6M3Y8_9ACTN</name>